<dbReference type="RefSeq" id="WP_109324356.1">
    <property type="nucleotide sequence ID" value="NZ_CP029352.1"/>
</dbReference>
<dbReference type="Pfam" id="PF06904">
    <property type="entry name" value="Extensin-like_C"/>
    <property type="match status" value="1"/>
</dbReference>
<evidence type="ECO:0000313" key="2">
    <source>
        <dbReference type="EMBL" id="AWK85287.1"/>
    </source>
</evidence>
<dbReference type="OrthoDB" id="9809788at2"/>
<dbReference type="Proteomes" id="UP000245629">
    <property type="component" value="Chromosome 1"/>
</dbReference>
<organism evidence="2 3">
    <name type="scientific">Azospirillum thermophilum</name>
    <dbReference type="NCBI Taxonomy" id="2202148"/>
    <lineage>
        <taxon>Bacteria</taxon>
        <taxon>Pseudomonadati</taxon>
        <taxon>Pseudomonadota</taxon>
        <taxon>Alphaproteobacteria</taxon>
        <taxon>Rhodospirillales</taxon>
        <taxon>Azospirillaceae</taxon>
        <taxon>Azospirillum</taxon>
    </lineage>
</organism>
<name>A0A2S2CLV7_9PROT</name>
<accession>A0A2S2CLV7</accession>
<keyword evidence="3" id="KW-1185">Reference proteome</keyword>
<reference evidence="3" key="1">
    <citation type="submission" date="2018-05" db="EMBL/GenBank/DDBJ databases">
        <title>Azospirillum thermophila sp. nov., a novel isolated from hot spring.</title>
        <authorList>
            <person name="Zhao Z."/>
        </authorList>
    </citation>
    <scope>NUCLEOTIDE SEQUENCE [LARGE SCALE GENOMIC DNA]</scope>
    <source>
        <strain evidence="3">CFH 70021</strain>
    </source>
</reference>
<proteinExistence type="predicted"/>
<protein>
    <submittedName>
        <fullName evidence="2">Extensin</fullName>
    </submittedName>
</protein>
<dbReference type="KEGG" id="azz:DEW08_03040"/>
<evidence type="ECO:0000259" key="1">
    <source>
        <dbReference type="Pfam" id="PF06904"/>
    </source>
</evidence>
<dbReference type="InterPro" id="IPR009683">
    <property type="entry name" value="Extensin-like_C"/>
</dbReference>
<sequence length="259" mass="28414">MTRLRRLVPWLVLLLILAAAGGALVLVRAGILVLPPRYDPWAPLDISEEPGFLTRYKLSRLEGEPARCHAALAPTALRFTPQPDRPAPADGPNQGCSLTGTVRVDRSGVAFNGGFVATCPVAAAWMLFEIHALQPAARKHFGQPVARVRHLGTYACRNLYNRESGRRSEHATANAIDIAAFVLKDGTQISLLRDWREPEKTGPEAAEAGPAGGDARRAAFLREIRDGACRFFDVVLGPEYNEAHRDHFHFDMGGFRSCR</sequence>
<evidence type="ECO:0000313" key="3">
    <source>
        <dbReference type="Proteomes" id="UP000245629"/>
    </source>
</evidence>
<gene>
    <name evidence="2" type="ORF">DEW08_03040</name>
</gene>
<feature type="domain" description="Extensin-like C-terminal" evidence="1">
    <location>
        <begin position="67"/>
        <end position="259"/>
    </location>
</feature>
<dbReference type="AlphaFoldDB" id="A0A2S2CLV7"/>
<dbReference type="EMBL" id="CP029352">
    <property type="protein sequence ID" value="AWK85287.1"/>
    <property type="molecule type" value="Genomic_DNA"/>
</dbReference>